<keyword evidence="3" id="KW-1185">Reference proteome</keyword>
<dbReference type="EMBL" id="CP001739">
    <property type="protein sequence ID" value="ACZ08163.1"/>
    <property type="molecule type" value="Genomic_DNA"/>
</dbReference>
<dbReference type="RefSeq" id="WP_012860759.1">
    <property type="nucleotide sequence ID" value="NC_013517.1"/>
</dbReference>
<dbReference type="Pfam" id="PF11694">
    <property type="entry name" value="DUF3290"/>
    <property type="match status" value="1"/>
</dbReference>
<dbReference type="HOGENOM" id="CLU_125416_1_1_0"/>
<protein>
    <recommendedName>
        <fullName evidence="4">DUF3290 domain-containing protein</fullName>
    </recommendedName>
</protein>
<keyword evidence="1" id="KW-1133">Transmembrane helix</keyword>
<proteinExistence type="predicted"/>
<name>D1AHC9_SEBTE</name>
<dbReference type="AlphaFoldDB" id="D1AHC9"/>
<sequence length="148" mass="17498">MVFYTYQYFENKVHSNTVLKYIIIISVLVLFFFLIVKYLQNRISSKYRDLIIILILIIILMLGINYSEYNQSKTNSAQTSEMLSFIQKMSTDKSISVENILVNSTYLYDGIVIRLDRTYYQVNFDSGFKFYSLKNVELLVSDIEIKEE</sequence>
<evidence type="ECO:0000313" key="3">
    <source>
        <dbReference type="Proteomes" id="UP000000845"/>
    </source>
</evidence>
<dbReference type="InterPro" id="IPR021707">
    <property type="entry name" value="DUF3290"/>
</dbReference>
<feature type="transmembrane region" description="Helical" evidence="1">
    <location>
        <begin position="18"/>
        <end position="38"/>
    </location>
</feature>
<accession>D1AHC9</accession>
<keyword evidence="1" id="KW-0812">Transmembrane</keyword>
<evidence type="ECO:0000313" key="2">
    <source>
        <dbReference type="EMBL" id="ACZ08163.1"/>
    </source>
</evidence>
<evidence type="ECO:0008006" key="4">
    <source>
        <dbReference type="Google" id="ProtNLM"/>
    </source>
</evidence>
<organism evidence="2 3">
    <name type="scientific">Sebaldella termitidis (strain ATCC 33386 / NCTC 11300)</name>
    <dbReference type="NCBI Taxonomy" id="526218"/>
    <lineage>
        <taxon>Bacteria</taxon>
        <taxon>Fusobacteriati</taxon>
        <taxon>Fusobacteriota</taxon>
        <taxon>Fusobacteriia</taxon>
        <taxon>Fusobacteriales</taxon>
        <taxon>Leptotrichiaceae</taxon>
        <taxon>Sebaldella</taxon>
    </lineage>
</organism>
<reference evidence="2 3" key="2">
    <citation type="journal article" date="2010" name="Stand. Genomic Sci.">
        <title>Complete genome sequence of Sebaldella termitidis type strain (NCTC 11300).</title>
        <authorList>
            <person name="Harmon-Smith M."/>
            <person name="Celia L."/>
            <person name="Chertkov O."/>
            <person name="Lapidus A."/>
            <person name="Copeland A."/>
            <person name="Glavina Del Rio T."/>
            <person name="Nolan M."/>
            <person name="Lucas S."/>
            <person name="Tice H."/>
            <person name="Cheng J.F."/>
            <person name="Han C."/>
            <person name="Detter J.C."/>
            <person name="Bruce D."/>
            <person name="Goodwin L."/>
            <person name="Pitluck S."/>
            <person name="Pati A."/>
            <person name="Liolios K."/>
            <person name="Ivanova N."/>
            <person name="Mavromatis K."/>
            <person name="Mikhailova N."/>
            <person name="Chen A."/>
            <person name="Palaniappan K."/>
            <person name="Land M."/>
            <person name="Hauser L."/>
            <person name="Chang Y.J."/>
            <person name="Jeffries C.D."/>
            <person name="Brettin T."/>
            <person name="Goker M."/>
            <person name="Beck B."/>
            <person name="Bristow J."/>
            <person name="Eisen J.A."/>
            <person name="Markowitz V."/>
            <person name="Hugenholtz P."/>
            <person name="Kyrpides N.C."/>
            <person name="Klenk H.P."/>
            <person name="Chen F."/>
        </authorList>
    </citation>
    <scope>NUCLEOTIDE SEQUENCE [LARGE SCALE GENOMIC DNA]</scope>
    <source>
        <strain evidence="3">ATCC 33386 / NCTC 11300</strain>
    </source>
</reference>
<dbReference type="eggNOG" id="ENOG5032X8Q">
    <property type="taxonomic scope" value="Bacteria"/>
</dbReference>
<reference evidence="3" key="1">
    <citation type="submission" date="2009-09" db="EMBL/GenBank/DDBJ databases">
        <title>The complete chromosome of Sebaldella termitidis ATCC 33386.</title>
        <authorList>
            <consortium name="US DOE Joint Genome Institute (JGI-PGF)"/>
            <person name="Lucas S."/>
            <person name="Copeland A."/>
            <person name="Lapidus A."/>
            <person name="Glavina del Rio T."/>
            <person name="Dalin E."/>
            <person name="Tice H."/>
            <person name="Bruce D."/>
            <person name="Goodwin L."/>
            <person name="Pitluck S."/>
            <person name="Kyrpides N."/>
            <person name="Mavromatis K."/>
            <person name="Ivanova N."/>
            <person name="Mikhailova N."/>
            <person name="Sims D."/>
            <person name="Meincke L."/>
            <person name="Brettin T."/>
            <person name="Detter J.C."/>
            <person name="Han C."/>
            <person name="Larimer F."/>
            <person name="Land M."/>
            <person name="Hauser L."/>
            <person name="Markowitz V."/>
            <person name="Cheng J.F."/>
            <person name="Hugenholtz P."/>
            <person name="Woyke T."/>
            <person name="Wu D."/>
            <person name="Eisen J.A."/>
        </authorList>
    </citation>
    <scope>NUCLEOTIDE SEQUENCE [LARGE SCALE GENOMIC DNA]</scope>
    <source>
        <strain evidence="3">ATCC 33386 / NCTC 11300</strain>
    </source>
</reference>
<evidence type="ECO:0000256" key="1">
    <source>
        <dbReference type="SAM" id="Phobius"/>
    </source>
</evidence>
<dbReference type="KEGG" id="str:Sterm_1297"/>
<dbReference type="Proteomes" id="UP000000845">
    <property type="component" value="Chromosome"/>
</dbReference>
<keyword evidence="1" id="KW-0472">Membrane</keyword>
<feature type="transmembrane region" description="Helical" evidence="1">
    <location>
        <begin position="50"/>
        <end position="67"/>
    </location>
</feature>
<gene>
    <name evidence="2" type="ordered locus">Sterm_1297</name>
</gene>